<organism evidence="1 2">
    <name type="scientific">Rhabditophanes sp. KR3021</name>
    <dbReference type="NCBI Taxonomy" id="114890"/>
    <lineage>
        <taxon>Eukaryota</taxon>
        <taxon>Metazoa</taxon>
        <taxon>Ecdysozoa</taxon>
        <taxon>Nematoda</taxon>
        <taxon>Chromadorea</taxon>
        <taxon>Rhabditida</taxon>
        <taxon>Tylenchina</taxon>
        <taxon>Panagrolaimomorpha</taxon>
        <taxon>Strongyloidoidea</taxon>
        <taxon>Alloionematidae</taxon>
        <taxon>Rhabditophanes</taxon>
    </lineage>
</organism>
<evidence type="ECO:0000313" key="2">
    <source>
        <dbReference type="WBParaSite" id="RSKR_0000539400.1"/>
    </source>
</evidence>
<proteinExistence type="predicted"/>
<dbReference type="WBParaSite" id="RSKR_0000539400.1">
    <property type="protein sequence ID" value="RSKR_0000539400.1"/>
    <property type="gene ID" value="RSKR_0000539400"/>
</dbReference>
<dbReference type="Proteomes" id="UP000095286">
    <property type="component" value="Unplaced"/>
</dbReference>
<protein>
    <submittedName>
        <fullName evidence="2">NNMT/PNMT/TEMT family protein</fullName>
    </submittedName>
</protein>
<reference evidence="2" key="1">
    <citation type="submission" date="2016-11" db="UniProtKB">
        <authorList>
            <consortium name="WormBaseParasite"/>
        </authorList>
    </citation>
    <scope>IDENTIFICATION</scope>
    <source>
        <strain evidence="2">KR3021</strain>
    </source>
</reference>
<evidence type="ECO:0000313" key="1">
    <source>
        <dbReference type="Proteomes" id="UP000095286"/>
    </source>
</evidence>
<sequence>MAPMTGFLKAQGETTVATNGEDTVDKATTAEEGESNVMMFTAKDYDTEFDAAAYLKFYYSDEAMQSGTRLSLFALPMFAHIIKDSLPDPKDRQSFIDVGSGPTVYSALCFRDVVERIYLTDYVDHSLEILDSWVNQRDDFNWESVIKIITRTEGAMPPNKATLKQVEDDARKCVQKGGILRADVHTKDICNWEESGSKERVFDILCSVFCLESACETYQQYKQCIHRMSNLIRNGGRLIIGSVIEERLYTSGVSKSGKSTIFSLLNLTRAFIMECLEEAGMDMTTFKEYCLENQGVLFLMVTKK</sequence>
<name>A0AC35TXT1_9BILA</name>
<accession>A0AC35TXT1</accession>